<evidence type="ECO:0000256" key="1">
    <source>
        <dbReference type="SAM" id="Coils"/>
    </source>
</evidence>
<evidence type="ECO:0000313" key="2">
    <source>
        <dbReference type="EMBL" id="MCE7508400.1"/>
    </source>
</evidence>
<dbReference type="InterPro" id="IPR010131">
    <property type="entry name" value="MdtP/NodT-like"/>
</dbReference>
<dbReference type="Gene3D" id="1.20.1600.10">
    <property type="entry name" value="Outer membrane efflux proteins (OEP)"/>
    <property type="match status" value="1"/>
</dbReference>
<dbReference type="PANTHER" id="PTHR30203:SF24">
    <property type="entry name" value="BLR4935 PROTEIN"/>
    <property type="match status" value="1"/>
</dbReference>
<dbReference type="GO" id="GO:0015562">
    <property type="term" value="F:efflux transmembrane transporter activity"/>
    <property type="evidence" value="ECO:0007669"/>
    <property type="project" value="InterPro"/>
</dbReference>
<dbReference type="AlphaFoldDB" id="A0A9Q3W0F7"/>
<reference evidence="2" key="1">
    <citation type="submission" date="2022-01" db="EMBL/GenBank/DDBJ databases">
        <authorList>
            <person name="Karlyshev A.V."/>
            <person name="Jaspars M."/>
        </authorList>
    </citation>
    <scope>NUCLEOTIDE SEQUENCE</scope>
    <source>
        <strain evidence="2">AGSA3-2</strain>
    </source>
</reference>
<protein>
    <submittedName>
        <fullName evidence="2">TolC family protein</fullName>
    </submittedName>
</protein>
<dbReference type="PANTHER" id="PTHR30203">
    <property type="entry name" value="OUTER MEMBRANE CATION EFFLUX PROTEIN"/>
    <property type="match status" value="1"/>
</dbReference>
<organism evidence="2 3">
    <name type="scientific">Alloalcanivorax xenomutans</name>
    <dbReference type="NCBI Taxonomy" id="1094342"/>
    <lineage>
        <taxon>Bacteria</taxon>
        <taxon>Pseudomonadati</taxon>
        <taxon>Pseudomonadota</taxon>
        <taxon>Gammaproteobacteria</taxon>
        <taxon>Oceanospirillales</taxon>
        <taxon>Alcanivoracaceae</taxon>
        <taxon>Alloalcanivorax</taxon>
    </lineage>
</organism>
<dbReference type="EMBL" id="JAJVKT010000007">
    <property type="protein sequence ID" value="MCE7508400.1"/>
    <property type="molecule type" value="Genomic_DNA"/>
</dbReference>
<evidence type="ECO:0000313" key="3">
    <source>
        <dbReference type="Proteomes" id="UP001107961"/>
    </source>
</evidence>
<name>A0A9Q3W0F7_9GAMM</name>
<dbReference type="SUPFAM" id="SSF56954">
    <property type="entry name" value="Outer membrane efflux proteins (OEP)"/>
    <property type="match status" value="1"/>
</dbReference>
<gene>
    <name evidence="2" type="ORF">LZG35_07090</name>
</gene>
<sequence>MSRIVPPRRRALALLLAFILTSLGNWTVVIASPAEDSLSLEEALHLAETRSQALQAQDAAALAARHQSHAAERLPDPMLQLSLTNVPVNGPSRFSLDEDPMTMRSVGLAQTFTRKAKRQAQSQRFKRQAEEAETGRGVRLATMRQQTAQAWFAYYYQQRLHELLLGQQRLAAEQVEALRGAYGSGQASLSAVLEAQTRAAEIGTRLHTVSAAIDSARARLVRWVGALETDQLAVPPALDQTRITAHLSDHKPDALPSLALISAQRRSALADADVARAEARADLTWSLMYNQRSEPFSDLASIGVSFPLQWNKKNRQQRQVAAKLAEADRLAAEHEEHLREHLMEVDVLLAQWRSNLKQLRDYEEKLIPLAAQRSASTLSAYRSGNTSLASVLKARLDELATATDKLNLEARTADLWSELEFLVPDDASLPMDNRAMAPGREREIQ</sequence>
<keyword evidence="1" id="KW-0175">Coiled coil</keyword>
<feature type="coiled-coil region" evidence="1">
    <location>
        <begin position="313"/>
        <end position="344"/>
    </location>
</feature>
<dbReference type="RefSeq" id="WP_080531050.1">
    <property type="nucleotide sequence ID" value="NZ_CP012331.1"/>
</dbReference>
<proteinExistence type="predicted"/>
<dbReference type="Proteomes" id="UP001107961">
    <property type="component" value="Unassembled WGS sequence"/>
</dbReference>
<comment type="caution">
    <text evidence="2">The sequence shown here is derived from an EMBL/GenBank/DDBJ whole genome shotgun (WGS) entry which is preliminary data.</text>
</comment>
<keyword evidence="3" id="KW-1185">Reference proteome</keyword>
<accession>A0A9Q3W0F7</accession>
<dbReference type="KEGG" id="axe:P40_12175"/>